<dbReference type="GO" id="GO:0003697">
    <property type="term" value="F:single-stranded DNA binding"/>
    <property type="evidence" value="ECO:0007669"/>
    <property type="project" value="TreeGrafter"/>
</dbReference>
<name>A0A9Q0RLF0_BLOTA</name>
<dbReference type="Gene3D" id="2.40.50.140">
    <property type="entry name" value="Nucleic acid-binding proteins"/>
    <property type="match status" value="1"/>
</dbReference>
<dbReference type="GO" id="GO:0006289">
    <property type="term" value="P:nucleotide-excision repair"/>
    <property type="evidence" value="ECO:0007669"/>
    <property type="project" value="TreeGrafter"/>
</dbReference>
<evidence type="ECO:0000313" key="4">
    <source>
        <dbReference type="EMBL" id="KAJ6218694.1"/>
    </source>
</evidence>
<dbReference type="PANTHER" id="PTHR15114:SF1">
    <property type="entry name" value="REPLICATION PROTEIN A 14 KDA SUBUNIT"/>
    <property type="match status" value="1"/>
</dbReference>
<dbReference type="GO" id="GO:0000724">
    <property type="term" value="P:double-strand break repair via homologous recombination"/>
    <property type="evidence" value="ECO:0007669"/>
    <property type="project" value="TreeGrafter"/>
</dbReference>
<gene>
    <name evidence="4" type="ORF">RDWZM_004506</name>
</gene>
<dbReference type="GO" id="GO:0003684">
    <property type="term" value="F:damaged DNA binding"/>
    <property type="evidence" value="ECO:0007669"/>
    <property type="project" value="TreeGrafter"/>
</dbReference>
<evidence type="ECO:0000256" key="3">
    <source>
        <dbReference type="ARBA" id="ARBA00023242"/>
    </source>
</evidence>
<dbReference type="SUPFAM" id="SSF50249">
    <property type="entry name" value="Nucleic acid-binding proteins"/>
    <property type="match status" value="1"/>
</dbReference>
<reference evidence="4" key="1">
    <citation type="submission" date="2022-12" db="EMBL/GenBank/DDBJ databases">
        <title>Genome assemblies of Blomia tropicalis.</title>
        <authorList>
            <person name="Cui Y."/>
        </authorList>
    </citation>
    <scope>NUCLEOTIDE SEQUENCE</scope>
    <source>
        <tissue evidence="4">Adult mites</tissue>
    </source>
</reference>
<sequence>MDSNMGDVNVPRKVRINGGLMGNYLNEHVILKGFFNMIDSTGKCGTIKTTDDQLVQVDFDPPLHASLEQGSLIEIIGKVVDSTKIQASEYSHFTPDVADTFDCEMYNNAIKVMISHNEYLVVDVPPDETIDTVITNLNDDLEFFLSDLNPDSESNLEENTNFIEDF</sequence>
<dbReference type="GO" id="GO:0006284">
    <property type="term" value="P:base-excision repair"/>
    <property type="evidence" value="ECO:0007669"/>
    <property type="project" value="TreeGrafter"/>
</dbReference>
<comment type="subcellular location">
    <subcellularLocation>
        <location evidence="1">Nucleus</location>
    </subcellularLocation>
</comment>
<dbReference type="Proteomes" id="UP001142055">
    <property type="component" value="Chromosome 2"/>
</dbReference>
<organism evidence="4 5">
    <name type="scientific">Blomia tropicalis</name>
    <name type="common">Mite</name>
    <dbReference type="NCBI Taxonomy" id="40697"/>
    <lineage>
        <taxon>Eukaryota</taxon>
        <taxon>Metazoa</taxon>
        <taxon>Ecdysozoa</taxon>
        <taxon>Arthropoda</taxon>
        <taxon>Chelicerata</taxon>
        <taxon>Arachnida</taxon>
        <taxon>Acari</taxon>
        <taxon>Acariformes</taxon>
        <taxon>Sarcoptiformes</taxon>
        <taxon>Astigmata</taxon>
        <taxon>Glycyphagoidea</taxon>
        <taxon>Echimyopodidae</taxon>
        <taxon>Blomia</taxon>
    </lineage>
</organism>
<evidence type="ECO:0008006" key="6">
    <source>
        <dbReference type="Google" id="ProtNLM"/>
    </source>
</evidence>
<evidence type="ECO:0000313" key="5">
    <source>
        <dbReference type="Proteomes" id="UP001142055"/>
    </source>
</evidence>
<accession>A0A9Q0RLF0</accession>
<dbReference type="InterPro" id="IPR013970">
    <property type="entry name" value="Rfa2"/>
</dbReference>
<dbReference type="InterPro" id="IPR012340">
    <property type="entry name" value="NA-bd_OB-fold"/>
</dbReference>
<dbReference type="GO" id="GO:0006260">
    <property type="term" value="P:DNA replication"/>
    <property type="evidence" value="ECO:0007669"/>
    <property type="project" value="InterPro"/>
</dbReference>
<keyword evidence="3" id="KW-0539">Nucleus</keyword>
<proteinExistence type="inferred from homology"/>
<dbReference type="PANTHER" id="PTHR15114">
    <property type="entry name" value="REPLICATION PROTEIN A3"/>
    <property type="match status" value="1"/>
</dbReference>
<dbReference type="AlphaFoldDB" id="A0A9Q0RLF0"/>
<dbReference type="EMBL" id="JAPWDV010000002">
    <property type="protein sequence ID" value="KAJ6218694.1"/>
    <property type="molecule type" value="Genomic_DNA"/>
</dbReference>
<dbReference type="Pfam" id="PF08661">
    <property type="entry name" value="Rep_fac-A_3"/>
    <property type="match status" value="1"/>
</dbReference>
<protein>
    <recommendedName>
        <fullName evidence="6">Replication factor A protein 3</fullName>
    </recommendedName>
</protein>
<evidence type="ECO:0000256" key="1">
    <source>
        <dbReference type="ARBA" id="ARBA00004123"/>
    </source>
</evidence>
<dbReference type="GO" id="GO:0035861">
    <property type="term" value="C:site of double-strand break"/>
    <property type="evidence" value="ECO:0007669"/>
    <property type="project" value="TreeGrafter"/>
</dbReference>
<dbReference type="GO" id="GO:0005662">
    <property type="term" value="C:DNA replication factor A complex"/>
    <property type="evidence" value="ECO:0007669"/>
    <property type="project" value="TreeGrafter"/>
</dbReference>
<evidence type="ECO:0000256" key="2">
    <source>
        <dbReference type="ARBA" id="ARBA00009761"/>
    </source>
</evidence>
<dbReference type="GO" id="GO:0006298">
    <property type="term" value="P:mismatch repair"/>
    <property type="evidence" value="ECO:0007669"/>
    <property type="project" value="TreeGrafter"/>
</dbReference>
<dbReference type="OMA" id="MISHNEY"/>
<keyword evidence="5" id="KW-1185">Reference proteome</keyword>
<comment type="similarity">
    <text evidence="2">Belongs to the replication factor A protein 3 family.</text>
</comment>
<comment type="caution">
    <text evidence="4">The sequence shown here is derived from an EMBL/GenBank/DDBJ whole genome shotgun (WGS) entry which is preliminary data.</text>
</comment>